<dbReference type="RefSeq" id="WP_103312992.1">
    <property type="nucleotide sequence ID" value="NZ_PPPD01000001.1"/>
</dbReference>
<dbReference type="Proteomes" id="UP000236379">
    <property type="component" value="Unassembled WGS sequence"/>
</dbReference>
<dbReference type="PANTHER" id="PTHR33490">
    <property type="entry name" value="BLR5614 PROTEIN-RELATED"/>
    <property type="match status" value="1"/>
</dbReference>
<name>A0A2K3V195_9DEIO</name>
<keyword evidence="3" id="KW-1185">Reference proteome</keyword>
<dbReference type="InterPro" id="IPR002931">
    <property type="entry name" value="Transglutaminase-like"/>
</dbReference>
<reference evidence="2 3" key="1">
    <citation type="submission" date="2018-01" db="EMBL/GenBank/DDBJ databases">
        <title>Deinococcus koreensis sp. nov., a radiation-resistant bacterium isolated from river water.</title>
        <authorList>
            <person name="Choi A."/>
        </authorList>
    </citation>
    <scope>NUCLEOTIDE SEQUENCE [LARGE SCALE GENOMIC DNA]</scope>
    <source>
        <strain evidence="2 3">SJW1-2</strain>
    </source>
</reference>
<evidence type="ECO:0000313" key="2">
    <source>
        <dbReference type="EMBL" id="PNY82560.1"/>
    </source>
</evidence>
<dbReference type="Pfam" id="PF01841">
    <property type="entry name" value="Transglut_core"/>
    <property type="match status" value="1"/>
</dbReference>
<dbReference type="InterPro" id="IPR038765">
    <property type="entry name" value="Papain-like_cys_pep_sf"/>
</dbReference>
<dbReference type="PANTHER" id="PTHR33490:SF12">
    <property type="entry name" value="BLL5557 PROTEIN"/>
    <property type="match status" value="1"/>
</dbReference>
<evidence type="ECO:0000313" key="3">
    <source>
        <dbReference type="Proteomes" id="UP000236379"/>
    </source>
</evidence>
<protein>
    <submittedName>
        <fullName evidence="2">Transglutaminase family protein</fullName>
    </submittedName>
</protein>
<dbReference type="AlphaFoldDB" id="A0A2K3V195"/>
<dbReference type="Gene3D" id="3.10.620.30">
    <property type="match status" value="1"/>
</dbReference>
<proteinExistence type="predicted"/>
<organism evidence="2 3">
    <name type="scientific">Deinococcus koreensis</name>
    <dbReference type="NCBI Taxonomy" id="2054903"/>
    <lineage>
        <taxon>Bacteria</taxon>
        <taxon>Thermotogati</taxon>
        <taxon>Deinococcota</taxon>
        <taxon>Deinococci</taxon>
        <taxon>Deinococcales</taxon>
        <taxon>Deinococcaceae</taxon>
        <taxon>Deinococcus</taxon>
    </lineage>
</organism>
<dbReference type="SUPFAM" id="SSF54001">
    <property type="entry name" value="Cysteine proteinases"/>
    <property type="match status" value="1"/>
</dbReference>
<evidence type="ECO:0000259" key="1">
    <source>
        <dbReference type="SMART" id="SM00460"/>
    </source>
</evidence>
<sequence>MEPPESNVSSPTPSGTIPAVSVETAPIEHPVRVRAGFSLTFEVPYPTPMLFVVQPQQRLNATGTRQRIIDQRTLGAAEGIHTYTDSHGNLVWRTLAQPGTFTLGHDLIAEVTRHPDPQLPTLRKMPVEELPDETIAYLLPSRYVDSDLVSAEAWERFGHIQGGWAQVQAISDFLYDGCAYGYGSTSSTTAKQALDSKRAVCRDFAHMGVAFCRAMNIPARYVCGYMPDIDITPDPVPMDFHAWFEAYLDGQWRTFDARHNKPRVGRVLIAQGRDASDVAFTTTFGSAKLTHMKVWADETDSSNTLDIPPNPRIF</sequence>
<feature type="domain" description="Transglutaminase-like" evidence="1">
    <location>
        <begin position="193"/>
        <end position="259"/>
    </location>
</feature>
<comment type="caution">
    <text evidence="2">The sequence shown here is derived from an EMBL/GenBank/DDBJ whole genome shotgun (WGS) entry which is preliminary data.</text>
</comment>
<accession>A0A2K3V195</accession>
<dbReference type="SMART" id="SM00460">
    <property type="entry name" value="TGc"/>
    <property type="match status" value="1"/>
</dbReference>
<dbReference type="EMBL" id="PPPD01000001">
    <property type="protein sequence ID" value="PNY82560.1"/>
    <property type="molecule type" value="Genomic_DNA"/>
</dbReference>
<gene>
    <name evidence="2" type="ORF">CVO96_15460</name>
</gene>
<dbReference type="OrthoDB" id="9804872at2"/>
<dbReference type="Gene3D" id="2.60.40.2250">
    <property type="match status" value="1"/>
</dbReference>